<evidence type="ECO:0000256" key="5">
    <source>
        <dbReference type="ARBA" id="ARBA00022801"/>
    </source>
</evidence>
<dbReference type="Gene3D" id="2.30.42.10">
    <property type="match status" value="2"/>
</dbReference>
<evidence type="ECO:0000256" key="7">
    <source>
        <dbReference type="PIRSR" id="PIRSR611782-1"/>
    </source>
</evidence>
<dbReference type="GO" id="GO:0006508">
    <property type="term" value="P:proteolysis"/>
    <property type="evidence" value="ECO:0007669"/>
    <property type="project" value="UniProtKB-KW"/>
</dbReference>
<feature type="active site" description="Charge relay system" evidence="7">
    <location>
        <position position="141"/>
    </location>
</feature>
<dbReference type="InterPro" id="IPR001940">
    <property type="entry name" value="Peptidase_S1C"/>
</dbReference>
<evidence type="ECO:0000256" key="8">
    <source>
        <dbReference type="PIRSR" id="PIRSR611782-2"/>
    </source>
</evidence>
<dbReference type="PANTHER" id="PTHR22939">
    <property type="entry name" value="SERINE PROTEASE FAMILY S1C HTRA-RELATED"/>
    <property type="match status" value="1"/>
</dbReference>
<dbReference type="PROSITE" id="PS50106">
    <property type="entry name" value="PDZ"/>
    <property type="match status" value="2"/>
</dbReference>
<dbReference type="SMART" id="SM00228">
    <property type="entry name" value="PDZ"/>
    <property type="match status" value="2"/>
</dbReference>
<dbReference type="SUPFAM" id="SSF50494">
    <property type="entry name" value="Trypsin-like serine proteases"/>
    <property type="match status" value="1"/>
</dbReference>
<dbReference type="Pfam" id="PF13365">
    <property type="entry name" value="Trypsin_2"/>
    <property type="match status" value="1"/>
</dbReference>
<organism evidence="11 12">
    <name type="scientific">Propylenella binzhouense</name>
    <dbReference type="NCBI Taxonomy" id="2555902"/>
    <lineage>
        <taxon>Bacteria</taxon>
        <taxon>Pseudomonadati</taxon>
        <taxon>Pseudomonadota</taxon>
        <taxon>Alphaproteobacteria</taxon>
        <taxon>Hyphomicrobiales</taxon>
        <taxon>Propylenellaceae</taxon>
        <taxon>Propylenella</taxon>
    </lineage>
</organism>
<dbReference type="Gene3D" id="2.40.10.120">
    <property type="match status" value="1"/>
</dbReference>
<accession>A0A964T5Q1</accession>
<dbReference type="Pfam" id="PF13180">
    <property type="entry name" value="PDZ_2"/>
    <property type="match status" value="1"/>
</dbReference>
<dbReference type="GO" id="GO:0004252">
    <property type="term" value="F:serine-type endopeptidase activity"/>
    <property type="evidence" value="ECO:0007669"/>
    <property type="project" value="InterPro"/>
</dbReference>
<feature type="binding site" evidence="8">
    <location>
        <position position="111"/>
    </location>
    <ligand>
        <name>substrate</name>
    </ligand>
</feature>
<evidence type="ECO:0000259" key="10">
    <source>
        <dbReference type="PROSITE" id="PS50106"/>
    </source>
</evidence>
<dbReference type="Proteomes" id="UP000773614">
    <property type="component" value="Unassembled WGS sequence"/>
</dbReference>
<dbReference type="SUPFAM" id="SSF50156">
    <property type="entry name" value="PDZ domain-like"/>
    <property type="match status" value="2"/>
</dbReference>
<comment type="similarity">
    <text evidence="1">Belongs to the peptidase S1C family.</text>
</comment>
<feature type="chain" id="PRO_5039423307" evidence="9">
    <location>
        <begin position="26"/>
        <end position="469"/>
    </location>
</feature>
<dbReference type="PRINTS" id="PR00834">
    <property type="entry name" value="PROTEASES2C"/>
</dbReference>
<dbReference type="InterPro" id="IPR036034">
    <property type="entry name" value="PDZ_sf"/>
</dbReference>
<dbReference type="InterPro" id="IPR009003">
    <property type="entry name" value="Peptidase_S1_PA"/>
</dbReference>
<feature type="binding site" evidence="8">
    <location>
        <begin position="215"/>
        <end position="217"/>
    </location>
    <ligand>
        <name>substrate</name>
    </ligand>
</feature>
<evidence type="ECO:0000256" key="2">
    <source>
        <dbReference type="ARBA" id="ARBA00022670"/>
    </source>
</evidence>
<keyword evidence="12" id="KW-1185">Reference proteome</keyword>
<evidence type="ECO:0000256" key="4">
    <source>
        <dbReference type="ARBA" id="ARBA00022737"/>
    </source>
</evidence>
<name>A0A964T5Q1_9HYPH</name>
<feature type="domain" description="PDZ" evidence="10">
    <location>
        <begin position="359"/>
        <end position="447"/>
    </location>
</feature>
<keyword evidence="5" id="KW-0378">Hydrolase</keyword>
<dbReference type="PANTHER" id="PTHR22939:SF129">
    <property type="entry name" value="SERINE PROTEASE HTRA2, MITOCHONDRIAL"/>
    <property type="match status" value="1"/>
</dbReference>
<evidence type="ECO:0000256" key="3">
    <source>
        <dbReference type="ARBA" id="ARBA00022729"/>
    </source>
</evidence>
<evidence type="ECO:0000313" key="11">
    <source>
        <dbReference type="EMBL" id="MYZ48900.1"/>
    </source>
</evidence>
<dbReference type="EMBL" id="SPKJ01000052">
    <property type="protein sequence ID" value="MYZ48900.1"/>
    <property type="molecule type" value="Genomic_DNA"/>
</dbReference>
<dbReference type="RefSeq" id="WP_161141246.1">
    <property type="nucleotide sequence ID" value="NZ_SPKJ01000052.1"/>
</dbReference>
<evidence type="ECO:0000313" key="12">
    <source>
        <dbReference type="Proteomes" id="UP000773614"/>
    </source>
</evidence>
<dbReference type="OrthoDB" id="7358927at2"/>
<evidence type="ECO:0000256" key="9">
    <source>
        <dbReference type="SAM" id="SignalP"/>
    </source>
</evidence>
<dbReference type="InterPro" id="IPR001478">
    <property type="entry name" value="PDZ"/>
</dbReference>
<protein>
    <submittedName>
        <fullName evidence="11">DegQ family serine endoprotease</fullName>
    </submittedName>
</protein>
<dbReference type="NCBIfam" id="TIGR02037">
    <property type="entry name" value="degP_htrA_DO"/>
    <property type="match status" value="1"/>
</dbReference>
<gene>
    <name evidence="11" type="ORF">E4O86_14385</name>
</gene>
<evidence type="ECO:0000256" key="6">
    <source>
        <dbReference type="ARBA" id="ARBA00022825"/>
    </source>
</evidence>
<dbReference type="InterPro" id="IPR011782">
    <property type="entry name" value="Pept_S1C_Do"/>
</dbReference>
<feature type="signal peptide" evidence="9">
    <location>
        <begin position="1"/>
        <end position="25"/>
    </location>
</feature>
<keyword evidence="2" id="KW-0645">Protease</keyword>
<feature type="active site" description="Charge relay system" evidence="7">
    <location>
        <position position="111"/>
    </location>
</feature>
<dbReference type="AlphaFoldDB" id="A0A964T5Q1"/>
<keyword evidence="4" id="KW-0677">Repeat</keyword>
<reference evidence="11" key="1">
    <citation type="submission" date="2019-03" db="EMBL/GenBank/DDBJ databases">
        <title>Afifella sp. nov., isolated from activated sludge.</title>
        <authorList>
            <person name="Li Q."/>
            <person name="Liu Y."/>
        </authorList>
    </citation>
    <scope>NUCLEOTIDE SEQUENCE</scope>
    <source>
        <strain evidence="11">L72</strain>
    </source>
</reference>
<comment type="caution">
    <text evidence="11">The sequence shown here is derived from an EMBL/GenBank/DDBJ whole genome shotgun (WGS) entry which is preliminary data.</text>
</comment>
<keyword evidence="3 9" id="KW-0732">Signal</keyword>
<proteinExistence type="inferred from homology"/>
<feature type="binding site" evidence="8">
    <location>
        <position position="141"/>
    </location>
    <ligand>
        <name>substrate</name>
    </ligand>
</feature>
<sequence length="469" mass="48679">MKSGWHLVRAAAVAAALCAAAAAHAQGERVPADRQQIELSFAPVVKRVAPAVVNVYATERVQIRSPFEGDPFFERFFGSNDPFGRGRERSRQALGSGVVVGPDGLIVTNHHVIDNATEVKVSSADGREFPAEILLSDERTDLAVLRAEGAGDSFPVLAFADSDALEVGDLVLAIGNPFGVGQTVTSGIVSAVARTEIGISDMSFFIQTDAAINPGNSGGALVDMKGRVVGINTAIFSRSGGSLGIGFAIPSNMVKTVVAQALAGGKEVVRPWVGAVYQTVTPDIARSLDLDRARGALVTRVEKDSPAAGAGLKVGDLVTAVDGREVANAGALEYRLAITKLDSDVTFTIVRDGEERAVKVHLARPPESGPPVEIGGRGPLSGAKVADLSPALAERLRILPGTEGVAVVEVEPGSAAARLGLEPGDVVVQAQGNAVSRAADLKAISEIPSRIWRLSVDRHGHVSNLMIGG</sequence>
<feature type="domain" description="PDZ" evidence="10">
    <location>
        <begin position="295"/>
        <end position="353"/>
    </location>
</feature>
<feature type="active site" description="Charge relay system" evidence="7">
    <location>
        <position position="217"/>
    </location>
</feature>
<evidence type="ECO:0000256" key="1">
    <source>
        <dbReference type="ARBA" id="ARBA00010541"/>
    </source>
</evidence>
<keyword evidence="6" id="KW-0720">Serine protease</keyword>